<protein>
    <submittedName>
        <fullName evidence="1">Uncharacterized protein</fullName>
    </submittedName>
</protein>
<proteinExistence type="predicted"/>
<accession>A0A218XYH2</accession>
<name>A0A218XYH2_PUNGR</name>
<dbReference type="Proteomes" id="UP000197138">
    <property type="component" value="Unassembled WGS sequence"/>
</dbReference>
<dbReference type="EMBL" id="MTKT01000666">
    <property type="protein sequence ID" value="OWM89649.1"/>
    <property type="molecule type" value="Genomic_DNA"/>
</dbReference>
<gene>
    <name evidence="1" type="ORF">CDL15_Pgr024397</name>
</gene>
<evidence type="ECO:0000313" key="1">
    <source>
        <dbReference type="EMBL" id="OWM89649.1"/>
    </source>
</evidence>
<dbReference type="AlphaFoldDB" id="A0A218XYH2"/>
<organism evidence="1 2">
    <name type="scientific">Punica granatum</name>
    <name type="common">Pomegranate</name>
    <dbReference type="NCBI Taxonomy" id="22663"/>
    <lineage>
        <taxon>Eukaryota</taxon>
        <taxon>Viridiplantae</taxon>
        <taxon>Streptophyta</taxon>
        <taxon>Embryophyta</taxon>
        <taxon>Tracheophyta</taxon>
        <taxon>Spermatophyta</taxon>
        <taxon>Magnoliopsida</taxon>
        <taxon>eudicotyledons</taxon>
        <taxon>Gunneridae</taxon>
        <taxon>Pentapetalae</taxon>
        <taxon>rosids</taxon>
        <taxon>malvids</taxon>
        <taxon>Myrtales</taxon>
        <taxon>Lythraceae</taxon>
        <taxon>Punica</taxon>
    </lineage>
</organism>
<evidence type="ECO:0000313" key="2">
    <source>
        <dbReference type="Proteomes" id="UP000197138"/>
    </source>
</evidence>
<comment type="caution">
    <text evidence="1">The sequence shown here is derived from an EMBL/GenBank/DDBJ whole genome shotgun (WGS) entry which is preliminary data.</text>
</comment>
<reference evidence="2" key="1">
    <citation type="journal article" date="2017" name="Plant J.">
        <title>The pomegranate (Punica granatum L.) genome and the genomics of punicalagin biosynthesis.</title>
        <authorList>
            <person name="Qin G."/>
            <person name="Xu C."/>
            <person name="Ming R."/>
            <person name="Tang H."/>
            <person name="Guyot R."/>
            <person name="Kramer E.M."/>
            <person name="Hu Y."/>
            <person name="Yi X."/>
            <person name="Qi Y."/>
            <person name="Xu X."/>
            <person name="Gao Z."/>
            <person name="Pan H."/>
            <person name="Jian J."/>
            <person name="Tian Y."/>
            <person name="Yue Z."/>
            <person name="Xu Y."/>
        </authorList>
    </citation>
    <scope>NUCLEOTIDE SEQUENCE [LARGE SCALE GENOMIC DNA]</scope>
    <source>
        <strain evidence="2">cv. Dabenzi</strain>
    </source>
</reference>
<sequence length="98" mass="10700">MAGVAASHAVLTLSSLRKIGTFSSIRIAAEIRVLGRACCQYTPSLTEAYEDLFCINVIDVIFISSIVDEESPNGYFSKILQPSQALTIRSKFNPFPSL</sequence>